<gene>
    <name evidence="2" type="ORF">L211DRAFT_351346</name>
</gene>
<evidence type="ECO:0000256" key="1">
    <source>
        <dbReference type="SAM" id="MobiDB-lite"/>
    </source>
</evidence>
<feature type="region of interest" description="Disordered" evidence="1">
    <location>
        <begin position="105"/>
        <end position="124"/>
    </location>
</feature>
<feature type="compositionally biased region" description="Polar residues" evidence="1">
    <location>
        <begin position="61"/>
        <end position="79"/>
    </location>
</feature>
<evidence type="ECO:0000313" key="3">
    <source>
        <dbReference type="Proteomes" id="UP000267821"/>
    </source>
</evidence>
<name>A0A3N4LH20_9PEZI</name>
<dbReference type="EMBL" id="ML121554">
    <property type="protein sequence ID" value="RPB22153.1"/>
    <property type="molecule type" value="Genomic_DNA"/>
</dbReference>
<feature type="compositionally biased region" description="Polar residues" evidence="1">
    <location>
        <begin position="113"/>
        <end position="123"/>
    </location>
</feature>
<organism evidence="2 3">
    <name type="scientific">Terfezia boudieri ATCC MYA-4762</name>
    <dbReference type="NCBI Taxonomy" id="1051890"/>
    <lineage>
        <taxon>Eukaryota</taxon>
        <taxon>Fungi</taxon>
        <taxon>Dikarya</taxon>
        <taxon>Ascomycota</taxon>
        <taxon>Pezizomycotina</taxon>
        <taxon>Pezizomycetes</taxon>
        <taxon>Pezizales</taxon>
        <taxon>Pezizaceae</taxon>
        <taxon>Terfezia</taxon>
    </lineage>
</organism>
<proteinExistence type="predicted"/>
<keyword evidence="3" id="KW-1185">Reference proteome</keyword>
<dbReference type="InParanoid" id="A0A3N4LH20"/>
<accession>A0A3N4LH20</accession>
<sequence length="177" mass="19279">MALTDENSYSPSVCPCETLFPRYSYSFAPWLATTRRRYSNCTCGKSQFGSGHRPPGPVRKNTATSQTGNAGQHQPTSMVSSLHRKTLENVPTRIISSTTIISDTNTVRPKAGTTPTPGSTMTAPTPIVPADGFCGIWTMLIQPVWASIVEKFMSWVWKMVFPPPVSSNQPTVSSNPP</sequence>
<dbReference type="AlphaFoldDB" id="A0A3N4LH20"/>
<dbReference type="Proteomes" id="UP000267821">
    <property type="component" value="Unassembled WGS sequence"/>
</dbReference>
<evidence type="ECO:0000313" key="2">
    <source>
        <dbReference type="EMBL" id="RPB22153.1"/>
    </source>
</evidence>
<feature type="region of interest" description="Disordered" evidence="1">
    <location>
        <begin position="46"/>
        <end position="79"/>
    </location>
</feature>
<reference evidence="2 3" key="1">
    <citation type="journal article" date="2018" name="Nat. Ecol. Evol.">
        <title>Pezizomycetes genomes reveal the molecular basis of ectomycorrhizal truffle lifestyle.</title>
        <authorList>
            <person name="Murat C."/>
            <person name="Payen T."/>
            <person name="Noel B."/>
            <person name="Kuo A."/>
            <person name="Morin E."/>
            <person name="Chen J."/>
            <person name="Kohler A."/>
            <person name="Krizsan K."/>
            <person name="Balestrini R."/>
            <person name="Da Silva C."/>
            <person name="Montanini B."/>
            <person name="Hainaut M."/>
            <person name="Levati E."/>
            <person name="Barry K.W."/>
            <person name="Belfiori B."/>
            <person name="Cichocki N."/>
            <person name="Clum A."/>
            <person name="Dockter R.B."/>
            <person name="Fauchery L."/>
            <person name="Guy J."/>
            <person name="Iotti M."/>
            <person name="Le Tacon F."/>
            <person name="Lindquist E.A."/>
            <person name="Lipzen A."/>
            <person name="Malagnac F."/>
            <person name="Mello A."/>
            <person name="Molinier V."/>
            <person name="Miyauchi S."/>
            <person name="Poulain J."/>
            <person name="Riccioni C."/>
            <person name="Rubini A."/>
            <person name="Sitrit Y."/>
            <person name="Splivallo R."/>
            <person name="Traeger S."/>
            <person name="Wang M."/>
            <person name="Zifcakova L."/>
            <person name="Wipf D."/>
            <person name="Zambonelli A."/>
            <person name="Paolocci F."/>
            <person name="Nowrousian M."/>
            <person name="Ottonello S."/>
            <person name="Baldrian P."/>
            <person name="Spatafora J.W."/>
            <person name="Henrissat B."/>
            <person name="Nagy L.G."/>
            <person name="Aury J.M."/>
            <person name="Wincker P."/>
            <person name="Grigoriev I.V."/>
            <person name="Bonfante P."/>
            <person name="Martin F.M."/>
        </authorList>
    </citation>
    <scope>NUCLEOTIDE SEQUENCE [LARGE SCALE GENOMIC DNA]</scope>
    <source>
        <strain evidence="2 3">ATCC MYA-4762</strain>
    </source>
</reference>
<protein>
    <submittedName>
        <fullName evidence="2">Uncharacterized protein</fullName>
    </submittedName>
</protein>